<sequence length="293" mass="31741">MSSSREVHRIYSFMVLLAFVLATIYVVTYVTPVVPASYSRIAAAAALAVVLFIVLRIVLLLIDRWLPAMEVGPRTTIKQLVSLAWFALMGIAVAAALGVDVSSVVLGSAFASVIIGLAAQTVLSNVIAGIALLATHPLEAGQRVTITTWQFSNVFPTYPPKYFSNDYLINGFTGTVISVGLFYTVLKDDEGAIEEIPNSILIQALVRSYSDRIVTTVRYWVPADVDPDEALRRAAEAAARCSAVEEVRSVAIDEADQSGYVLMITADCRGNSQRGCRSAILRELLRELPRAGK</sequence>
<comment type="similarity">
    <text evidence="2">Belongs to the MscS (TC 1.A.23) family.</text>
</comment>
<evidence type="ECO:0000256" key="2">
    <source>
        <dbReference type="ARBA" id="ARBA00008017"/>
    </source>
</evidence>
<dbReference type="Gene3D" id="1.10.287.1260">
    <property type="match status" value="1"/>
</dbReference>
<comment type="subcellular location">
    <subcellularLocation>
        <location evidence="1">Membrane</location>
        <topology evidence="1">Multi-pass membrane protein</topology>
    </subcellularLocation>
</comment>
<keyword evidence="3 6" id="KW-0812">Transmembrane</keyword>
<dbReference type="GeneID" id="55585160"/>
<feature type="transmembrane region" description="Helical" evidence="6">
    <location>
        <begin position="80"/>
        <end position="99"/>
    </location>
</feature>
<keyword evidence="4 6" id="KW-1133">Transmembrane helix</keyword>
<gene>
    <name evidence="8" type="ORF">NAS2_1345</name>
</gene>
<protein>
    <submittedName>
        <fullName evidence="8">Small-conductance mechanosensitive channel protein</fullName>
    </submittedName>
</protein>
<evidence type="ECO:0000256" key="1">
    <source>
        <dbReference type="ARBA" id="ARBA00004141"/>
    </source>
</evidence>
<dbReference type="PANTHER" id="PTHR30221">
    <property type="entry name" value="SMALL-CONDUCTANCE MECHANOSENSITIVE CHANNEL"/>
    <property type="match status" value="1"/>
</dbReference>
<dbReference type="GO" id="GO:0008381">
    <property type="term" value="F:mechanosensitive monoatomic ion channel activity"/>
    <property type="evidence" value="ECO:0007669"/>
    <property type="project" value="InterPro"/>
</dbReference>
<dbReference type="GO" id="GO:0016020">
    <property type="term" value="C:membrane"/>
    <property type="evidence" value="ECO:0007669"/>
    <property type="project" value="UniProtKB-SubCell"/>
</dbReference>
<dbReference type="Pfam" id="PF00924">
    <property type="entry name" value="MS_channel_2nd"/>
    <property type="match status" value="1"/>
</dbReference>
<dbReference type="SUPFAM" id="SSF50182">
    <property type="entry name" value="Sm-like ribonucleoproteins"/>
    <property type="match status" value="1"/>
</dbReference>
<dbReference type="InterPro" id="IPR023408">
    <property type="entry name" value="MscS_beta-dom_sf"/>
</dbReference>
<dbReference type="PANTHER" id="PTHR30221:SF1">
    <property type="entry name" value="SMALL-CONDUCTANCE MECHANOSENSITIVE CHANNEL"/>
    <property type="match status" value="1"/>
</dbReference>
<dbReference type="EMBL" id="AP018732">
    <property type="protein sequence ID" value="BBE42733.1"/>
    <property type="molecule type" value="Genomic_DNA"/>
</dbReference>
<evidence type="ECO:0000256" key="4">
    <source>
        <dbReference type="ARBA" id="ARBA00022989"/>
    </source>
</evidence>
<dbReference type="OrthoDB" id="31543at2157"/>
<dbReference type="Gene3D" id="2.30.30.60">
    <property type="match status" value="1"/>
</dbReference>
<feature type="transmembrane region" description="Helical" evidence="6">
    <location>
        <begin position="12"/>
        <end position="31"/>
    </location>
</feature>
<dbReference type="InterPro" id="IPR011014">
    <property type="entry name" value="MscS_channel_TM-2"/>
</dbReference>
<dbReference type="RefSeq" id="WP_174448939.1">
    <property type="nucleotide sequence ID" value="NZ_AP018732.1"/>
</dbReference>
<dbReference type="InterPro" id="IPR045275">
    <property type="entry name" value="MscS_archaea/bacteria_type"/>
</dbReference>
<dbReference type="InterPro" id="IPR006685">
    <property type="entry name" value="MscS_channel_2nd"/>
</dbReference>
<dbReference type="AlphaFoldDB" id="A0A4P2VH26"/>
<dbReference type="InterPro" id="IPR010920">
    <property type="entry name" value="LSM_dom_sf"/>
</dbReference>
<evidence type="ECO:0000259" key="7">
    <source>
        <dbReference type="Pfam" id="PF00924"/>
    </source>
</evidence>
<evidence type="ECO:0000256" key="5">
    <source>
        <dbReference type="ARBA" id="ARBA00023136"/>
    </source>
</evidence>
<evidence type="ECO:0000256" key="3">
    <source>
        <dbReference type="ARBA" id="ARBA00022692"/>
    </source>
</evidence>
<organism evidence="8 9">
    <name type="scientific">Conexivisphaera calida</name>
    <dbReference type="NCBI Taxonomy" id="1874277"/>
    <lineage>
        <taxon>Archaea</taxon>
        <taxon>Nitrososphaerota</taxon>
        <taxon>Conexivisphaeria</taxon>
        <taxon>Conexivisphaerales</taxon>
        <taxon>Conexivisphaeraceae</taxon>
        <taxon>Conexivisphaera</taxon>
    </lineage>
</organism>
<feature type="transmembrane region" description="Helical" evidence="6">
    <location>
        <begin position="105"/>
        <end position="133"/>
    </location>
</feature>
<keyword evidence="5 6" id="KW-0472">Membrane</keyword>
<dbReference type="Proteomes" id="UP000509448">
    <property type="component" value="Chromosome"/>
</dbReference>
<evidence type="ECO:0000313" key="9">
    <source>
        <dbReference type="Proteomes" id="UP000509448"/>
    </source>
</evidence>
<name>A0A4P2VH26_9ARCH</name>
<evidence type="ECO:0000256" key="6">
    <source>
        <dbReference type="SAM" id="Phobius"/>
    </source>
</evidence>
<dbReference type="SUPFAM" id="SSF82861">
    <property type="entry name" value="Mechanosensitive channel protein MscS (YggB), transmembrane region"/>
    <property type="match status" value="1"/>
</dbReference>
<evidence type="ECO:0000313" key="8">
    <source>
        <dbReference type="EMBL" id="BBE42733.1"/>
    </source>
</evidence>
<accession>A0A4P2VH26</accession>
<reference evidence="8 9" key="1">
    <citation type="journal article" date="2019" name="ISME J.">
        <title>Isolation and characterization of a thermophilic sulfur- and iron-reducing thaumarchaeote from a terrestrial acidic hot spring.</title>
        <authorList>
            <person name="Kato S."/>
            <person name="Itoh T."/>
            <person name="Yuki M."/>
            <person name="Nagamori M."/>
            <person name="Ohnishi M."/>
            <person name="Uematsu K."/>
            <person name="Suzuki K."/>
            <person name="Takashina T."/>
            <person name="Ohkuma M."/>
        </authorList>
    </citation>
    <scope>NUCLEOTIDE SEQUENCE [LARGE SCALE GENOMIC DNA]</scope>
    <source>
        <strain evidence="8 9">NAS-02</strain>
    </source>
</reference>
<feature type="domain" description="Mechanosensitive ion channel MscS" evidence="7">
    <location>
        <begin position="121"/>
        <end position="206"/>
    </location>
</feature>
<proteinExistence type="inferred from homology"/>
<keyword evidence="9" id="KW-1185">Reference proteome</keyword>
<feature type="transmembrane region" description="Helical" evidence="6">
    <location>
        <begin position="37"/>
        <end position="59"/>
    </location>
</feature>
<dbReference type="KEGG" id="ccai:NAS2_1345"/>